<feature type="transmembrane region" description="Helical" evidence="1">
    <location>
        <begin position="181"/>
        <end position="204"/>
    </location>
</feature>
<keyword evidence="3" id="KW-1185">Reference proteome</keyword>
<accession>A0ABR1V513</accession>
<feature type="transmembrane region" description="Helical" evidence="1">
    <location>
        <begin position="133"/>
        <end position="160"/>
    </location>
</feature>
<feature type="transmembrane region" description="Helical" evidence="1">
    <location>
        <begin position="224"/>
        <end position="245"/>
    </location>
</feature>
<organism evidence="2 3">
    <name type="scientific">Apiospora hydei</name>
    <dbReference type="NCBI Taxonomy" id="1337664"/>
    <lineage>
        <taxon>Eukaryota</taxon>
        <taxon>Fungi</taxon>
        <taxon>Dikarya</taxon>
        <taxon>Ascomycota</taxon>
        <taxon>Pezizomycotina</taxon>
        <taxon>Sordariomycetes</taxon>
        <taxon>Xylariomycetidae</taxon>
        <taxon>Amphisphaeriales</taxon>
        <taxon>Apiosporaceae</taxon>
        <taxon>Apiospora</taxon>
    </lineage>
</organism>
<protein>
    <submittedName>
        <fullName evidence="2">Uncharacterized protein</fullName>
    </submittedName>
</protein>
<dbReference type="GeneID" id="92050416"/>
<dbReference type="EMBL" id="JAQQWN010000009">
    <property type="protein sequence ID" value="KAK8066295.1"/>
    <property type="molecule type" value="Genomic_DNA"/>
</dbReference>
<keyword evidence="1" id="KW-1133">Transmembrane helix</keyword>
<keyword evidence="1" id="KW-0812">Transmembrane</keyword>
<evidence type="ECO:0000313" key="2">
    <source>
        <dbReference type="EMBL" id="KAK8066295.1"/>
    </source>
</evidence>
<proteinExistence type="predicted"/>
<sequence>MRCGTAAILESRGDFGNVTDKPRSFVLVTAVVSTFAFCPVLLLSLALAGNPHRRRRRLVDLATWVQYALTAAVVGADITSMANAGPDSGLGAATGATFGNKWFAKHTFSELVREHYTAFQVQHCQTQMDGGGVAIYVTSVTGILTVFGPVVRLFLSALGWGLGYLAPRSGIAKLLRAINKVLRHVIMGCAMITMWTALWMLLYIRWAIGQPPSPDSLPMNEWSFGQILSTMTWLPVLVEAAYLAMCEYPDSPLSFRTWLC</sequence>
<dbReference type="RefSeq" id="XP_066663048.1">
    <property type="nucleotide sequence ID" value="XM_066817356.1"/>
</dbReference>
<gene>
    <name evidence="2" type="ORF">PG997_013042</name>
</gene>
<comment type="caution">
    <text evidence="2">The sequence shown here is derived from an EMBL/GenBank/DDBJ whole genome shotgun (WGS) entry which is preliminary data.</text>
</comment>
<reference evidence="2 3" key="1">
    <citation type="submission" date="2023-01" db="EMBL/GenBank/DDBJ databases">
        <title>Analysis of 21 Apiospora genomes using comparative genomics revels a genus with tremendous synthesis potential of carbohydrate active enzymes and secondary metabolites.</title>
        <authorList>
            <person name="Sorensen T."/>
        </authorList>
    </citation>
    <scope>NUCLEOTIDE SEQUENCE [LARGE SCALE GENOMIC DNA]</scope>
    <source>
        <strain evidence="2 3">CBS 114990</strain>
    </source>
</reference>
<evidence type="ECO:0000256" key="1">
    <source>
        <dbReference type="SAM" id="Phobius"/>
    </source>
</evidence>
<name>A0ABR1V513_9PEZI</name>
<keyword evidence="1" id="KW-0472">Membrane</keyword>
<feature type="transmembrane region" description="Helical" evidence="1">
    <location>
        <begin position="25"/>
        <end position="49"/>
    </location>
</feature>
<evidence type="ECO:0000313" key="3">
    <source>
        <dbReference type="Proteomes" id="UP001433268"/>
    </source>
</evidence>
<dbReference type="Proteomes" id="UP001433268">
    <property type="component" value="Unassembled WGS sequence"/>
</dbReference>